<keyword evidence="1" id="KW-0732">Signal</keyword>
<keyword evidence="3" id="KW-1185">Reference proteome</keyword>
<dbReference type="AlphaFoldDB" id="A0A7Z0CKN7"/>
<sequence>MKSRTRLAAGSLVGVVLAITLTACGNKGDFSIDNSGPGDVTVLTGDEELIVPGQGGLSVLDYGCTPGDVTIRFASGQEVLLHGPVCPDQRIVVSGSTATLAPA</sequence>
<dbReference type="OrthoDB" id="5147408at2"/>
<reference evidence="2 3" key="1">
    <citation type="submission" date="2020-07" db="EMBL/GenBank/DDBJ databases">
        <title>Sequencing the genomes of 1000 actinobacteria strains.</title>
        <authorList>
            <person name="Klenk H.-P."/>
        </authorList>
    </citation>
    <scope>NUCLEOTIDE SEQUENCE [LARGE SCALE GENOMIC DNA]</scope>
    <source>
        <strain evidence="2 3">DSM 19970</strain>
    </source>
</reference>
<comment type="caution">
    <text evidence="2">The sequence shown here is derived from an EMBL/GenBank/DDBJ whole genome shotgun (WGS) entry which is preliminary data.</text>
</comment>
<organism evidence="2 3">
    <name type="scientific">Demequina lutea</name>
    <dbReference type="NCBI Taxonomy" id="431489"/>
    <lineage>
        <taxon>Bacteria</taxon>
        <taxon>Bacillati</taxon>
        <taxon>Actinomycetota</taxon>
        <taxon>Actinomycetes</taxon>
        <taxon>Micrococcales</taxon>
        <taxon>Demequinaceae</taxon>
        <taxon>Demequina</taxon>
    </lineage>
</organism>
<evidence type="ECO:0000313" key="2">
    <source>
        <dbReference type="EMBL" id="NYI42103.1"/>
    </source>
</evidence>
<name>A0A7Z0CKN7_9MICO</name>
<evidence type="ECO:0000313" key="3">
    <source>
        <dbReference type="Proteomes" id="UP000547973"/>
    </source>
</evidence>
<feature type="signal peptide" evidence="1">
    <location>
        <begin position="1"/>
        <end position="25"/>
    </location>
</feature>
<dbReference type="EMBL" id="JACBZO010000001">
    <property type="protein sequence ID" value="NYI42103.1"/>
    <property type="molecule type" value="Genomic_DNA"/>
</dbReference>
<accession>A0A7Z0CKN7</accession>
<evidence type="ECO:0008006" key="4">
    <source>
        <dbReference type="Google" id="ProtNLM"/>
    </source>
</evidence>
<proteinExistence type="predicted"/>
<evidence type="ECO:0000256" key="1">
    <source>
        <dbReference type="SAM" id="SignalP"/>
    </source>
</evidence>
<dbReference type="RefSeq" id="WP_062073991.1">
    <property type="nucleotide sequence ID" value="NZ_BBRC01000002.1"/>
</dbReference>
<dbReference type="Proteomes" id="UP000547973">
    <property type="component" value="Unassembled WGS sequence"/>
</dbReference>
<gene>
    <name evidence="2" type="ORF">BKA03_002222</name>
</gene>
<dbReference type="PROSITE" id="PS51257">
    <property type="entry name" value="PROKAR_LIPOPROTEIN"/>
    <property type="match status" value="1"/>
</dbReference>
<protein>
    <recommendedName>
        <fullName evidence="4">Lipoprotein</fullName>
    </recommendedName>
</protein>
<feature type="chain" id="PRO_5031090305" description="Lipoprotein" evidence="1">
    <location>
        <begin position="26"/>
        <end position="103"/>
    </location>
</feature>